<dbReference type="CDD" id="cd00093">
    <property type="entry name" value="HTH_XRE"/>
    <property type="match status" value="1"/>
</dbReference>
<keyword evidence="3" id="KW-1185">Reference proteome</keyword>
<accession>A0ABY4M189</accession>
<reference evidence="2" key="1">
    <citation type="submission" date="2021-10" db="EMBL/GenBank/DDBJ databases">
        <title>Streptomyces nigrumlapis sp.nov.,an antimicrobial producing actinobacterium isolated from Black Gobi rocks.</title>
        <authorList>
            <person name="Wen Y."/>
            <person name="Zhang W."/>
            <person name="Liu X.G."/>
        </authorList>
    </citation>
    <scope>NUCLEOTIDE SEQUENCE</scope>
    <source>
        <strain evidence="2">ST13-2-2</strain>
    </source>
</reference>
<dbReference type="EMBL" id="CP086322">
    <property type="protein sequence ID" value="UQA91521.1"/>
    <property type="molecule type" value="Genomic_DNA"/>
</dbReference>
<evidence type="ECO:0000313" key="2">
    <source>
        <dbReference type="EMBL" id="UQA91521.1"/>
    </source>
</evidence>
<evidence type="ECO:0000313" key="1">
    <source>
        <dbReference type="EMBL" id="UQA91043.1"/>
    </source>
</evidence>
<protein>
    <submittedName>
        <fullName evidence="2">Helix-turn-helix domain-containing protein</fullName>
    </submittedName>
</protein>
<dbReference type="EMBL" id="CP086322">
    <property type="protein sequence ID" value="UQA91043.1"/>
    <property type="molecule type" value="Genomic_DNA"/>
</dbReference>
<dbReference type="Proteomes" id="UP000830115">
    <property type="component" value="Chromosome"/>
</dbReference>
<organism evidence="2 3">
    <name type="scientific">Streptomyces halobius</name>
    <dbReference type="NCBI Taxonomy" id="2879846"/>
    <lineage>
        <taxon>Bacteria</taxon>
        <taxon>Bacillati</taxon>
        <taxon>Actinomycetota</taxon>
        <taxon>Actinomycetes</taxon>
        <taxon>Kitasatosporales</taxon>
        <taxon>Streptomycetaceae</taxon>
        <taxon>Streptomyces</taxon>
    </lineage>
</organism>
<dbReference type="InterPro" id="IPR001387">
    <property type="entry name" value="Cro/C1-type_HTH"/>
</dbReference>
<proteinExistence type="predicted"/>
<dbReference type="RefSeq" id="WP_248861835.1">
    <property type="nucleotide sequence ID" value="NZ_CP086322.1"/>
</dbReference>
<gene>
    <name evidence="1" type="ORF">K9S39_03345</name>
    <name evidence="2" type="ORF">K9S39_06280</name>
</gene>
<sequence>MRNIEQAARIAIVLDRWNEGDADERYDAVLYAITEHLLTTDTPPTARDLVRIGLRASNRHVETEMHHRGYDPRNLAAGSGALPGFLRYWQHTGRVPWDERLVEAVALAQIWPLLTPLQQQAVTALALTGDHQAAADSLGVGMPTHAARLHKARLAVAALWHEHETPRRPARDKRVLARSGHYRGRRLLTEQDLEALRDRRAEGATLRELAAETGYSAGALCNLLRGKRRPAAAVVGGEAV</sequence>
<name>A0ABY4M189_9ACTN</name>
<evidence type="ECO:0000313" key="3">
    <source>
        <dbReference type="Proteomes" id="UP000830115"/>
    </source>
</evidence>